<name>A0A974P4T3_9CAUL</name>
<dbReference type="EMBL" id="CP068570">
    <property type="protein sequence ID" value="QQZ50668.1"/>
    <property type="molecule type" value="Genomic_DNA"/>
</dbReference>
<sequence length="75" mass="8387">MRLAYDLELSPRELKAWSQSLGHESPLTSLGSYGALSREEQGDVMAHIAVRKSDPDAATEETLRQMMALLARRRS</sequence>
<protein>
    <submittedName>
        <fullName evidence="1">Uncharacterized protein</fullName>
    </submittedName>
</protein>
<accession>A0A974P4T3</accession>
<gene>
    <name evidence="1" type="ORF">JKL49_04160</name>
</gene>
<dbReference type="AlphaFoldDB" id="A0A974P4T3"/>
<organism evidence="1">
    <name type="scientific">Phenylobacterium glaciei</name>
    <dbReference type="NCBI Taxonomy" id="2803784"/>
    <lineage>
        <taxon>Bacteria</taxon>
        <taxon>Pseudomonadati</taxon>
        <taxon>Pseudomonadota</taxon>
        <taxon>Alphaproteobacteria</taxon>
        <taxon>Caulobacterales</taxon>
        <taxon>Caulobacteraceae</taxon>
        <taxon>Phenylobacterium</taxon>
    </lineage>
</organism>
<proteinExistence type="predicted"/>
<reference evidence="1" key="1">
    <citation type="submission" date="2021-01" db="EMBL/GenBank/DDBJ databases">
        <title>Genome sequence of Phenylobacterium sp. 20VBR1 isolated from a valley glaceir, Ny-Alesund, Svalbard.</title>
        <authorList>
            <person name="Thomas F.A."/>
            <person name="Krishnan K.P."/>
            <person name="Sinha R.K."/>
        </authorList>
    </citation>
    <scope>NUCLEOTIDE SEQUENCE</scope>
    <source>
        <strain evidence="1">20VBR1</strain>
    </source>
</reference>
<evidence type="ECO:0000313" key="1">
    <source>
        <dbReference type="EMBL" id="QQZ50668.1"/>
    </source>
</evidence>